<dbReference type="CDD" id="cd22581">
    <property type="entry name" value="SPOC_PPS-like"/>
    <property type="match status" value="1"/>
</dbReference>
<evidence type="ECO:0000256" key="3">
    <source>
        <dbReference type="ARBA" id="ARBA00022771"/>
    </source>
</evidence>
<feature type="compositionally biased region" description="Basic and acidic residues" evidence="9">
    <location>
        <begin position="72"/>
        <end position="93"/>
    </location>
</feature>
<dbReference type="SUPFAM" id="SSF57903">
    <property type="entry name" value="FYVE/PHD zinc finger"/>
    <property type="match status" value="1"/>
</dbReference>
<feature type="compositionally biased region" description="Polar residues" evidence="9">
    <location>
        <begin position="1822"/>
        <end position="1837"/>
    </location>
</feature>
<dbReference type="InterPro" id="IPR006576">
    <property type="entry name" value="BRK_domain"/>
</dbReference>
<feature type="domain" description="TFIIS central" evidence="11">
    <location>
        <begin position="1301"/>
        <end position="1430"/>
    </location>
</feature>
<organism evidence="12 13">
    <name type="scientific">Drosophila hydei</name>
    <name type="common">Fruit fly</name>
    <dbReference type="NCBI Taxonomy" id="7224"/>
    <lineage>
        <taxon>Eukaryota</taxon>
        <taxon>Metazoa</taxon>
        <taxon>Ecdysozoa</taxon>
        <taxon>Arthropoda</taxon>
        <taxon>Hexapoda</taxon>
        <taxon>Insecta</taxon>
        <taxon>Pterygota</taxon>
        <taxon>Neoptera</taxon>
        <taxon>Endopterygota</taxon>
        <taxon>Diptera</taxon>
        <taxon>Brachycera</taxon>
        <taxon>Muscomorpha</taxon>
        <taxon>Ephydroidea</taxon>
        <taxon>Drosophilidae</taxon>
        <taxon>Drosophila</taxon>
    </lineage>
</organism>
<dbReference type="SUPFAM" id="SSF46942">
    <property type="entry name" value="Elongation factor TFIIS domain 2"/>
    <property type="match status" value="1"/>
</dbReference>
<feature type="compositionally biased region" description="Basic and acidic residues" evidence="9">
    <location>
        <begin position="1283"/>
        <end position="1293"/>
    </location>
</feature>
<feature type="compositionally biased region" description="Basic and acidic residues" evidence="9">
    <location>
        <begin position="1492"/>
        <end position="1521"/>
    </location>
</feature>
<dbReference type="PANTHER" id="PTHR11477">
    <property type="entry name" value="TRANSCRIPTION FACTOR S-II ZINC FINGER DOMAIN-CONTAINING PROTEIN"/>
    <property type="match status" value="1"/>
</dbReference>
<dbReference type="InterPro" id="IPR011011">
    <property type="entry name" value="Znf_FYVE_PHD"/>
</dbReference>
<feature type="region of interest" description="Disordered" evidence="9">
    <location>
        <begin position="1453"/>
        <end position="1595"/>
    </location>
</feature>
<dbReference type="SMART" id="SM00510">
    <property type="entry name" value="TFS2M"/>
    <property type="match status" value="1"/>
</dbReference>
<dbReference type="GO" id="GO:0005634">
    <property type="term" value="C:nucleus"/>
    <property type="evidence" value="ECO:0007669"/>
    <property type="project" value="UniProtKB-SubCell"/>
</dbReference>
<feature type="compositionally biased region" description="Basic and acidic residues" evidence="9">
    <location>
        <begin position="2048"/>
        <end position="2058"/>
    </location>
</feature>
<evidence type="ECO:0000313" key="14">
    <source>
        <dbReference type="RefSeq" id="XP_023173943.2"/>
    </source>
</evidence>
<dbReference type="SMART" id="SM00592">
    <property type="entry name" value="BRK"/>
    <property type="match status" value="1"/>
</dbReference>
<evidence type="ECO:0000256" key="2">
    <source>
        <dbReference type="ARBA" id="ARBA00022723"/>
    </source>
</evidence>
<feature type="region of interest" description="Disordered" evidence="9">
    <location>
        <begin position="1822"/>
        <end position="1864"/>
    </location>
</feature>
<feature type="region of interest" description="Disordered" evidence="9">
    <location>
        <begin position="60"/>
        <end position="161"/>
    </location>
</feature>
<feature type="compositionally biased region" description="Polar residues" evidence="9">
    <location>
        <begin position="403"/>
        <end position="426"/>
    </location>
</feature>
<feature type="region of interest" description="Disordered" evidence="9">
    <location>
        <begin position="1261"/>
        <end position="1304"/>
    </location>
</feature>
<feature type="compositionally biased region" description="Basic residues" evidence="9">
    <location>
        <begin position="1522"/>
        <end position="1531"/>
    </location>
</feature>
<feature type="compositionally biased region" description="Polar residues" evidence="9">
    <location>
        <begin position="1024"/>
        <end position="1043"/>
    </location>
</feature>
<dbReference type="Gene3D" id="1.10.472.30">
    <property type="entry name" value="Transcription elongation factor S-II, central domain"/>
    <property type="match status" value="1"/>
</dbReference>
<feature type="region of interest" description="Disordered" evidence="9">
    <location>
        <begin position="882"/>
        <end position="932"/>
    </location>
</feature>
<feature type="compositionally biased region" description="Polar residues" evidence="9">
    <location>
        <begin position="117"/>
        <end position="126"/>
    </location>
</feature>
<dbReference type="CDD" id="cd15552">
    <property type="entry name" value="PHD_PHF3_like"/>
    <property type="match status" value="1"/>
</dbReference>
<comment type="subcellular location">
    <subcellularLocation>
        <location evidence="1">Nucleus</location>
    </subcellularLocation>
</comment>
<feature type="compositionally biased region" description="Basic residues" evidence="9">
    <location>
        <begin position="388"/>
        <end position="399"/>
    </location>
</feature>
<evidence type="ECO:0000256" key="1">
    <source>
        <dbReference type="ARBA" id="ARBA00004123"/>
    </source>
</evidence>
<evidence type="ECO:0000256" key="4">
    <source>
        <dbReference type="ARBA" id="ARBA00022833"/>
    </source>
</evidence>
<evidence type="ECO:0000256" key="6">
    <source>
        <dbReference type="ARBA" id="ARBA00023163"/>
    </source>
</evidence>
<keyword evidence="2" id="KW-0479">Metal-binding</keyword>
<evidence type="ECO:0000256" key="8">
    <source>
        <dbReference type="PROSITE-ProRule" id="PRU00146"/>
    </source>
</evidence>
<dbReference type="GeneID" id="111601540"/>
<dbReference type="InterPro" id="IPR001965">
    <property type="entry name" value="Znf_PHD"/>
</dbReference>
<feature type="region of interest" description="Disordered" evidence="9">
    <location>
        <begin position="329"/>
        <end position="441"/>
    </location>
</feature>
<dbReference type="PROSITE" id="PS01359">
    <property type="entry name" value="ZF_PHD_1"/>
    <property type="match status" value="1"/>
</dbReference>
<dbReference type="Pfam" id="PF07500">
    <property type="entry name" value="TFIIS_M"/>
    <property type="match status" value="1"/>
</dbReference>
<evidence type="ECO:0000259" key="10">
    <source>
        <dbReference type="PROSITE" id="PS50016"/>
    </source>
</evidence>
<evidence type="ECO:0000313" key="13">
    <source>
        <dbReference type="RefSeq" id="XP_023173942.2"/>
    </source>
</evidence>
<dbReference type="PROSITE" id="PS51321">
    <property type="entry name" value="TFIIS_CENTRAL"/>
    <property type="match status" value="1"/>
</dbReference>
<reference evidence="13 14" key="1">
    <citation type="submission" date="2025-04" db="UniProtKB">
        <authorList>
            <consortium name="RefSeq"/>
        </authorList>
    </citation>
    <scope>IDENTIFICATION</scope>
    <source>
        <strain evidence="13 14">15085-1641.00</strain>
        <tissue evidence="13 14">Whole body</tissue>
    </source>
</reference>
<dbReference type="CTD" id="41524"/>
<dbReference type="GO" id="GO:0008270">
    <property type="term" value="F:zinc ion binding"/>
    <property type="evidence" value="ECO:0007669"/>
    <property type="project" value="UniProtKB-KW"/>
</dbReference>
<feature type="compositionally biased region" description="Polar residues" evidence="9">
    <location>
        <begin position="1230"/>
        <end position="1241"/>
    </location>
</feature>
<feature type="compositionally biased region" description="Basic and acidic residues" evidence="9">
    <location>
        <begin position="1219"/>
        <end position="1229"/>
    </location>
</feature>
<accession>A0A6J1LZQ7</accession>
<feature type="region of interest" description="Disordered" evidence="9">
    <location>
        <begin position="556"/>
        <end position="593"/>
    </location>
</feature>
<feature type="region of interest" description="Disordered" evidence="9">
    <location>
        <begin position="1212"/>
        <end position="1247"/>
    </location>
</feature>
<feature type="domain" description="PHD-type" evidence="10">
    <location>
        <begin position="933"/>
        <end position="987"/>
    </location>
</feature>
<feature type="region of interest" description="Disordered" evidence="9">
    <location>
        <begin position="261"/>
        <end position="295"/>
    </location>
</feature>
<dbReference type="GO" id="GO:0006351">
    <property type="term" value="P:DNA-templated transcription"/>
    <property type="evidence" value="ECO:0007669"/>
    <property type="project" value="InterPro"/>
</dbReference>
<dbReference type="Pfam" id="PF07533">
    <property type="entry name" value="BRK"/>
    <property type="match status" value="1"/>
</dbReference>
<feature type="compositionally biased region" description="Polar residues" evidence="9">
    <location>
        <begin position="1"/>
        <end position="12"/>
    </location>
</feature>
<dbReference type="InterPro" id="IPR013083">
    <property type="entry name" value="Znf_RING/FYVE/PHD"/>
</dbReference>
<sequence length="2058" mass="228936">MSSSVFSETPSARPNGADGDSNLVVVYAKNGISFDERAIENIMEEKSIASISVVRLTSPTPSMVDQEETERLEELERFLEMTSDREESDKETDNESQSGCDELISEKDHVTGDDNDNTGCENNGDSTETEAEVPKVKKRPGRKPKAPKKQKKRRKPKERPQIVGLSVEQFYAENTADLVVKNALKLAGLSIFKRTAETDALLEIIRNDHNYTPFTSPEQMKAKKTAEKVIIERQGRKFIVQTQSNIKMLSAKKRAQVVPLNQVQTTTQQPPRHQQQLSKQQQQMQPHKLPKQPSNLHRQQLPNQLQQPLATASKQQQIMLAGPRLVRNTAKIIRPPDDFVEDDEDANSSADEENADTEELSEPSDASRETDNDRDSDIDFKMNNSRNSNKRKRLKKFSKRSNTQSARGQTVNTPKVPQQPTQSQSPYLKRRKEQTDGNSTAPAIGQIVQFNTKAPPSVIALGRGVFSTSFLKMLPSHKSLPPKTALSPEVNRISASSVATKLRRTPIVQLGRVVSVPPGGFVTPPQDVKEIVINKNLSSPKGIFTNLNSLLAENNNTTMMTSSPDKSKQPIENTPATPKPSLNTHSNLASTSPSCKGFMPIGVDTASSHKLPAHIVIETHQSSSELAAENDKQLDLIDSIVQDELLKSSLVEKPPDTADENIPKLVKMLESSAAGLNQGPESVLNPLNVPQQNFSSHLVGNASVDNIDIASDRLLEAADEDEITADFLQHVVGLIEEDKQFEAEVVKQVLASTETGGLDAIANAVTQPIFDVANQLPTVPQPLCNDFPESSLANLPMASSTPARTMETLTFTSRPETKVVRGNGRVIYLPPIEAPTTRAKRRAQIFPVTATNLSEVNNTSLTEPTLDTSQLTSCSLDSDSFSSQLAGTERQQLTRDLAGSVRRPRRSNKLNASSEVNDPPGSESQEDDDDPNKLWCICRQPHNNRFMICCDLCEDWYHGTCVSVTKAMGLEMEQKGIDWKCPKCVKKQEEKSQPRITDMLLPKQSLEPPEFVTLPKQPNETKTIVEHQQVTPKRSLPVNTSLMTSSPSPSTTSSPLVKQQKRQLPTRPQPKMHQQQLQFIKLGSSSVISPTDASCVACKRPARANSVYCSDECIRRYAHTAIQAQTVPKTPEPAQQAALPAPQLGNALDAKKNKKKDLFEDVLRQADSLSKVERINVFERRSGRAITGHLAPSAHQLKKWLQENPTFEVVQPGSQQAVEIEKRQNKRLSEQSTPEVSSSAKPSLPLQKSAETLNRSIQLLPAMPNIAKKDKPATKTTTTLTRSPEKSTTERPMSKSQPEPIRLNVRRTLKDQLVSRIKEAQAAEQPAEKSEWLTAAEVENFVKRVESEMYNSFGQDVSAKYKSKYRSLMFNIKDRKNKTLFEKICAKQVEPKQLVRMTPAELASQELAKWREEENRHQLEMIKKSELDLLSCAQNYVVKTHKGEDLIESKMDVTLPDEETSELETNKVKFDNIDSKKGSQSIDNSTTTAVPSKDHDHEKPSTVREKPSKSREKAHSREHDRDKRHKSHRSHNNQSGAKRSRSRSNSRGRSQEKRSHKRHHYEHDVDKEKEQPSRDKQLSKEHVEKVQSPLQKKPTEKKVETPLVAFNLIDQILESEKTVEEAANLTLPVRATKLLPVAPKTAGKVDGPAPVLDRYARYLQGFSGPPIWTGNLNMVDVTDFDVVIHGVHGNTNQLDKLLPINLDVIGRITRVNVWDYLKKIKKSPTKEIVIVNLFPANVSNTDKFDSFFEYLDSRQRLGVLGADSEQIRDFYIFPLGTNDKLPTVLRTLDSVPFYEDSQRPNTLLGIIVRCLSKRSVNLNQSLPLPLPTASSKTVSNKTRVRTTFTPPSSPKRKTSTHSTSSRDDEFDIDAIIKAPIAKLQSKTVSKEPMASIDDPNAPYSPGGSSDDNDDLATSTTEHKDFDLERKVDEINKQIAAQRMEIAGLLNVEPSILDKPSSSSNVLASISIPPNLTKILASIKEKESNARPTVNDDDEYNPEDAISSCSYDMGSKNADGTTKTKSRLAQLSEAELLSMVPDDLVDLTPTKSTRHEEPPPPGV</sequence>
<feature type="compositionally biased region" description="Polar residues" evidence="9">
    <location>
        <begin position="1478"/>
        <end position="1490"/>
    </location>
</feature>
<name>A0A6J1LZQ7_DROHY</name>
<dbReference type="Gene3D" id="3.40.5.120">
    <property type="match status" value="1"/>
</dbReference>
<feature type="compositionally biased region" description="Basic and acidic residues" evidence="9">
    <location>
        <begin position="1561"/>
        <end position="1585"/>
    </location>
</feature>
<feature type="region of interest" description="Disordered" evidence="9">
    <location>
        <begin position="1882"/>
        <end position="1920"/>
    </location>
</feature>
<dbReference type="SUPFAM" id="SSF160481">
    <property type="entry name" value="BRK domain-like"/>
    <property type="match status" value="1"/>
</dbReference>
<evidence type="ECO:0000259" key="11">
    <source>
        <dbReference type="PROSITE" id="PS51321"/>
    </source>
</evidence>
<dbReference type="InterPro" id="IPR037259">
    <property type="entry name" value="BRK_sf"/>
</dbReference>
<protein>
    <submittedName>
        <fullName evidence="13 14">Death-inducer obliterator 1</fullName>
    </submittedName>
</protein>
<dbReference type="PROSITE" id="PS50016">
    <property type="entry name" value="ZF_PHD_2"/>
    <property type="match status" value="1"/>
</dbReference>
<dbReference type="Proteomes" id="UP000504633">
    <property type="component" value="Unplaced"/>
</dbReference>
<dbReference type="InterPro" id="IPR036575">
    <property type="entry name" value="TFIIS_cen_dom_sf"/>
</dbReference>
<dbReference type="PANTHER" id="PTHR11477:SF51">
    <property type="entry name" value="PROTEIN PARTNER OF SNF, ISOFORM B"/>
    <property type="match status" value="1"/>
</dbReference>
<feature type="compositionally biased region" description="Basic and acidic residues" evidence="9">
    <location>
        <begin position="365"/>
        <end position="380"/>
    </location>
</feature>
<evidence type="ECO:0000256" key="7">
    <source>
        <dbReference type="ARBA" id="ARBA00023242"/>
    </source>
</evidence>
<evidence type="ECO:0000256" key="9">
    <source>
        <dbReference type="SAM" id="MobiDB-lite"/>
    </source>
</evidence>
<dbReference type="InterPro" id="IPR019787">
    <property type="entry name" value="Znf_PHD-finger"/>
</dbReference>
<dbReference type="OMA" id="RAIENIM"/>
<dbReference type="InterPro" id="IPR012921">
    <property type="entry name" value="SPOC_C"/>
</dbReference>
<evidence type="ECO:0000313" key="12">
    <source>
        <dbReference type="Proteomes" id="UP000504633"/>
    </source>
</evidence>
<dbReference type="RefSeq" id="XP_023173942.2">
    <property type="nucleotide sequence ID" value="XM_023318174.2"/>
</dbReference>
<dbReference type="InterPro" id="IPR003618">
    <property type="entry name" value="TFIIS_cen_dom"/>
</dbReference>
<keyword evidence="7" id="KW-0539">Nucleus</keyword>
<gene>
    <name evidence="13 14" type="primary">LOC111601540</name>
</gene>
<feature type="region of interest" description="Disordered" evidence="9">
    <location>
        <begin position="1024"/>
        <end position="1074"/>
    </location>
</feature>
<feature type="compositionally biased region" description="Basic residues" evidence="9">
    <location>
        <begin position="136"/>
        <end position="157"/>
    </location>
</feature>
<proteinExistence type="predicted"/>
<feature type="compositionally biased region" description="Basic and acidic residues" evidence="9">
    <location>
        <begin position="1464"/>
        <end position="1477"/>
    </location>
</feature>
<dbReference type="InterPro" id="IPR019786">
    <property type="entry name" value="Zinc_finger_PHD-type_CS"/>
</dbReference>
<keyword evidence="5" id="KW-0805">Transcription regulation</keyword>
<keyword evidence="4" id="KW-0862">Zinc</keyword>
<keyword evidence="12" id="KW-1185">Reference proteome</keyword>
<dbReference type="RefSeq" id="XP_023173943.2">
    <property type="nucleotide sequence ID" value="XM_023318175.2"/>
</dbReference>
<dbReference type="Gene3D" id="3.30.40.10">
    <property type="entry name" value="Zinc/RING finger domain, C3HC4 (zinc finger)"/>
    <property type="match status" value="1"/>
</dbReference>
<dbReference type="Pfam" id="PF00628">
    <property type="entry name" value="PHD"/>
    <property type="match status" value="1"/>
</dbReference>
<keyword evidence="3 8" id="KW-0863">Zinc-finger</keyword>
<dbReference type="OrthoDB" id="1884872at2759"/>
<keyword evidence="6" id="KW-0804">Transcription</keyword>
<feature type="region of interest" description="Disordered" evidence="9">
    <location>
        <begin position="1981"/>
        <end position="2021"/>
    </location>
</feature>
<evidence type="ECO:0000256" key="5">
    <source>
        <dbReference type="ARBA" id="ARBA00023015"/>
    </source>
</evidence>
<feature type="compositionally biased region" description="Acidic residues" evidence="9">
    <location>
        <begin position="338"/>
        <end position="362"/>
    </location>
</feature>
<feature type="compositionally biased region" description="Low complexity" evidence="9">
    <location>
        <begin position="1044"/>
        <end position="1055"/>
    </location>
</feature>
<dbReference type="Pfam" id="PF07744">
    <property type="entry name" value="SPOC"/>
    <property type="match status" value="1"/>
</dbReference>
<dbReference type="SMART" id="SM00249">
    <property type="entry name" value="PHD"/>
    <property type="match status" value="1"/>
</dbReference>
<feature type="region of interest" description="Disordered" evidence="9">
    <location>
        <begin position="2035"/>
        <end position="2058"/>
    </location>
</feature>
<dbReference type="KEGG" id="dhe:111601540"/>
<feature type="region of interest" description="Disordered" evidence="9">
    <location>
        <begin position="1"/>
        <end position="22"/>
    </location>
</feature>